<dbReference type="PROSITE" id="PS51257">
    <property type="entry name" value="PROKAR_LIPOPROTEIN"/>
    <property type="match status" value="1"/>
</dbReference>
<dbReference type="Proteomes" id="UP001560573">
    <property type="component" value="Unassembled WGS sequence"/>
</dbReference>
<organism evidence="1 2">
    <name type="scientific">Danxiaibacter flavus</name>
    <dbReference type="NCBI Taxonomy" id="3049108"/>
    <lineage>
        <taxon>Bacteria</taxon>
        <taxon>Pseudomonadati</taxon>
        <taxon>Bacteroidota</taxon>
        <taxon>Chitinophagia</taxon>
        <taxon>Chitinophagales</taxon>
        <taxon>Chitinophagaceae</taxon>
        <taxon>Danxiaibacter</taxon>
    </lineage>
</organism>
<dbReference type="EMBL" id="JAULBC010000003">
    <property type="protein sequence ID" value="MEX6688035.1"/>
    <property type="molecule type" value="Genomic_DNA"/>
</dbReference>
<protein>
    <recommendedName>
        <fullName evidence="3">Lipoprotein</fullName>
    </recommendedName>
</protein>
<evidence type="ECO:0000313" key="1">
    <source>
        <dbReference type="EMBL" id="MEX6688035.1"/>
    </source>
</evidence>
<evidence type="ECO:0000313" key="2">
    <source>
        <dbReference type="Proteomes" id="UP001560573"/>
    </source>
</evidence>
<name>A0ABV3ZEW7_9BACT</name>
<gene>
    <name evidence="1" type="ORF">QTN47_11045</name>
</gene>
<evidence type="ECO:0008006" key="3">
    <source>
        <dbReference type="Google" id="ProtNLM"/>
    </source>
</evidence>
<reference evidence="1 2" key="1">
    <citation type="submission" date="2023-07" db="EMBL/GenBank/DDBJ databases">
        <authorList>
            <person name="Lian W.-H."/>
        </authorList>
    </citation>
    <scope>NUCLEOTIDE SEQUENCE [LARGE SCALE GENOMIC DNA]</scope>
    <source>
        <strain evidence="1 2">SYSU DXS3180</strain>
    </source>
</reference>
<keyword evidence="2" id="KW-1185">Reference proteome</keyword>
<comment type="caution">
    <text evidence="1">The sequence shown here is derived from an EMBL/GenBank/DDBJ whole genome shotgun (WGS) entry which is preliminary data.</text>
</comment>
<dbReference type="RefSeq" id="WP_369329442.1">
    <property type="nucleotide sequence ID" value="NZ_JAULBC010000003.1"/>
</dbReference>
<accession>A0ABV3ZEW7</accession>
<sequence>MNKYAVLIFSVALFSSCDGRNAADDDLLPQKRFDSSQMEQKVSKVIQELKDDCDSTILELAKAKVDSIHKAKKLRKIHKK</sequence>
<proteinExistence type="predicted"/>